<feature type="repeat" description="ANK" evidence="3">
    <location>
        <begin position="106"/>
        <end position="138"/>
    </location>
</feature>
<dbReference type="PROSITE" id="PS50297">
    <property type="entry name" value="ANK_REP_REGION"/>
    <property type="match status" value="2"/>
</dbReference>
<accession>A0ABM0MUZ4</accession>
<dbReference type="SMART" id="SM00248">
    <property type="entry name" value="ANK"/>
    <property type="match status" value="4"/>
</dbReference>
<dbReference type="Gene3D" id="1.25.40.20">
    <property type="entry name" value="Ankyrin repeat-containing domain"/>
    <property type="match status" value="1"/>
</dbReference>
<dbReference type="PANTHER" id="PTHR24171:SF9">
    <property type="entry name" value="ANKYRIN REPEAT DOMAIN-CONTAINING PROTEIN 39"/>
    <property type="match status" value="1"/>
</dbReference>
<dbReference type="InterPro" id="IPR002110">
    <property type="entry name" value="Ankyrin_rpt"/>
</dbReference>
<dbReference type="PANTHER" id="PTHR24171">
    <property type="entry name" value="ANKYRIN REPEAT DOMAIN-CONTAINING PROTEIN 39-RELATED"/>
    <property type="match status" value="1"/>
</dbReference>
<evidence type="ECO:0000256" key="2">
    <source>
        <dbReference type="ARBA" id="ARBA00023043"/>
    </source>
</evidence>
<feature type="compositionally biased region" description="Polar residues" evidence="4">
    <location>
        <begin position="211"/>
        <end position="225"/>
    </location>
</feature>
<feature type="region of interest" description="Disordered" evidence="4">
    <location>
        <begin position="168"/>
        <end position="230"/>
    </location>
</feature>
<evidence type="ECO:0000256" key="4">
    <source>
        <dbReference type="SAM" id="MobiDB-lite"/>
    </source>
</evidence>
<dbReference type="RefSeq" id="XP_006823835.1">
    <property type="nucleotide sequence ID" value="XM_006823772.1"/>
</dbReference>
<evidence type="ECO:0000313" key="5">
    <source>
        <dbReference type="Proteomes" id="UP000694865"/>
    </source>
</evidence>
<dbReference type="Pfam" id="PF12796">
    <property type="entry name" value="Ank_2"/>
    <property type="match status" value="1"/>
</dbReference>
<organism evidence="5 6">
    <name type="scientific">Saccoglossus kowalevskii</name>
    <name type="common">Acorn worm</name>
    <dbReference type="NCBI Taxonomy" id="10224"/>
    <lineage>
        <taxon>Eukaryota</taxon>
        <taxon>Metazoa</taxon>
        <taxon>Hemichordata</taxon>
        <taxon>Enteropneusta</taxon>
        <taxon>Harrimaniidae</taxon>
        <taxon>Saccoglossus</taxon>
    </lineage>
</organism>
<dbReference type="PRINTS" id="PR01415">
    <property type="entry name" value="ANKYRIN"/>
</dbReference>
<reference evidence="6" key="1">
    <citation type="submission" date="2025-08" db="UniProtKB">
        <authorList>
            <consortium name="RefSeq"/>
        </authorList>
    </citation>
    <scope>IDENTIFICATION</scope>
    <source>
        <tissue evidence="6">Testes</tissue>
    </source>
</reference>
<keyword evidence="5" id="KW-1185">Reference proteome</keyword>
<sequence length="395" mass="44180">MTVIMNSLIAEVKKGNIEGVESILKHSDNCSIVNFQDTDRRETALFTACAQGFLAIVQLLISFGANLGLYTVWGATPLHAAAENGHEQIVRFLVPMGASINAQTHYGDSPLHLAAFRGHLGVVRYLVECGANVTLKNVKWKTATEEATLANYVEISTYLRSKQDEYKSSTRVHPELNDGNSIPNYKLPSGSCGSPRPLSSYLPTSQPPRHLSTSQPPRHLSTSQPPRHMAINNLSKDDVDGHRSAIISNIPIADGISNRRQPVESLDPSCLPPPGLPPSLNSDRTGNVNMDPMCQQPPPPHSFNDKTKVFHESETTLLHRVDEDSRDHLQENITTAVSELRATRQELENCHILLKSSRDREMKILEDERRLRQREVELVESISYLQWRSRNQHRK</sequence>
<dbReference type="PROSITE" id="PS50088">
    <property type="entry name" value="ANK_REPEAT"/>
    <property type="match status" value="2"/>
</dbReference>
<protein>
    <submittedName>
        <fullName evidence="6">Ankyrin repeat domain-containing protein 17-like</fullName>
    </submittedName>
</protein>
<evidence type="ECO:0000313" key="6">
    <source>
        <dbReference type="RefSeq" id="XP_006823835.1"/>
    </source>
</evidence>
<dbReference type="Pfam" id="PF00023">
    <property type="entry name" value="Ank"/>
    <property type="match status" value="1"/>
</dbReference>
<name>A0ABM0MUZ4_SACKO</name>
<evidence type="ECO:0000256" key="3">
    <source>
        <dbReference type="PROSITE-ProRule" id="PRU00023"/>
    </source>
</evidence>
<evidence type="ECO:0000256" key="1">
    <source>
        <dbReference type="ARBA" id="ARBA00022737"/>
    </source>
</evidence>
<feature type="repeat" description="ANK" evidence="3">
    <location>
        <begin position="73"/>
        <end position="105"/>
    </location>
</feature>
<keyword evidence="2 3" id="KW-0040">ANK repeat</keyword>
<dbReference type="GeneID" id="102808119"/>
<gene>
    <name evidence="6" type="primary">LOC102808119</name>
</gene>
<dbReference type="SUPFAM" id="SSF48403">
    <property type="entry name" value="Ankyrin repeat"/>
    <property type="match status" value="1"/>
</dbReference>
<dbReference type="Proteomes" id="UP000694865">
    <property type="component" value="Unplaced"/>
</dbReference>
<dbReference type="InterPro" id="IPR036770">
    <property type="entry name" value="Ankyrin_rpt-contain_sf"/>
</dbReference>
<keyword evidence="1" id="KW-0677">Repeat</keyword>
<proteinExistence type="predicted"/>